<accession>A0A226QSB0</accession>
<evidence type="ECO:0000313" key="1">
    <source>
        <dbReference type="EMBL" id="OXB94798.1"/>
    </source>
</evidence>
<dbReference type="Proteomes" id="UP000198394">
    <property type="component" value="Unassembled WGS sequence"/>
</dbReference>
<organism evidence="1 2">
    <name type="scientific">Parageobacillus galactosidasius</name>
    <dbReference type="NCBI Taxonomy" id="883812"/>
    <lineage>
        <taxon>Bacteria</taxon>
        <taxon>Bacillati</taxon>
        <taxon>Bacillota</taxon>
        <taxon>Bacilli</taxon>
        <taxon>Bacillales</taxon>
        <taxon>Anoxybacillaceae</taxon>
        <taxon>Parageobacillus</taxon>
    </lineage>
</organism>
<sequence>MISNIKNLVEYKLRSINKYLAPSRQRLELKKQTYSNATCMALCWYRPLDENHEQGEIIYEFDIDNYDNIYLALLGIEYGMRMEKNT</sequence>
<reference evidence="1 2" key="1">
    <citation type="submission" date="2017-04" db="EMBL/GenBank/DDBJ databases">
        <title>The genome sequence of Parageobacillus galactosidasius DSM 18751.</title>
        <authorList>
            <person name="Ramaloko W.T."/>
            <person name="Koen N."/>
            <person name="Polliack S."/>
            <person name="Aliyu H."/>
            <person name="Lebre P."/>
            <person name="Mohr T."/>
            <person name="Oswald F."/>
            <person name="Zwick M."/>
            <person name="Neumann A."/>
            <person name="Syldatk C."/>
            <person name="Cowan D."/>
            <person name="De Maayer P."/>
        </authorList>
    </citation>
    <scope>NUCLEOTIDE SEQUENCE [LARGE SCALE GENOMIC DNA]</scope>
    <source>
        <strain evidence="1 2">DSM 18751</strain>
    </source>
</reference>
<protein>
    <submittedName>
        <fullName evidence="1">Uncharacterized protein</fullName>
    </submittedName>
</protein>
<evidence type="ECO:0000313" key="2">
    <source>
        <dbReference type="Proteomes" id="UP000198394"/>
    </source>
</evidence>
<name>A0A226QSB0_9BACL</name>
<dbReference type="RefSeq" id="WP_089097251.1">
    <property type="nucleotide sequence ID" value="NZ_NDYL01000001.1"/>
</dbReference>
<proteinExistence type="predicted"/>
<gene>
    <name evidence="1" type="ORF">B9L23_08020</name>
</gene>
<dbReference type="AlphaFoldDB" id="A0A226QSB0"/>
<dbReference type="EMBL" id="NDYL01000001">
    <property type="protein sequence ID" value="OXB94798.1"/>
    <property type="molecule type" value="Genomic_DNA"/>
</dbReference>
<keyword evidence="2" id="KW-1185">Reference proteome</keyword>
<comment type="caution">
    <text evidence="1">The sequence shown here is derived from an EMBL/GenBank/DDBJ whole genome shotgun (WGS) entry which is preliminary data.</text>
</comment>